<dbReference type="Gene3D" id="3.30.565.10">
    <property type="entry name" value="Histidine kinase-like ATPase, C-terminal domain"/>
    <property type="match status" value="1"/>
</dbReference>
<feature type="transmembrane region" description="Helical" evidence="7">
    <location>
        <begin position="7"/>
        <end position="27"/>
    </location>
</feature>
<dbReference type="OrthoDB" id="9781147at2"/>
<dbReference type="SMART" id="SM00387">
    <property type="entry name" value="HATPase_c"/>
    <property type="match status" value="1"/>
</dbReference>
<dbReference type="PROSITE" id="PS50885">
    <property type="entry name" value="HAMP"/>
    <property type="match status" value="1"/>
</dbReference>
<dbReference type="PANTHER" id="PTHR43065">
    <property type="entry name" value="SENSOR HISTIDINE KINASE"/>
    <property type="match status" value="1"/>
</dbReference>
<dbReference type="InterPro" id="IPR003661">
    <property type="entry name" value="HisK_dim/P_dom"/>
</dbReference>
<evidence type="ECO:0000259" key="9">
    <source>
        <dbReference type="PROSITE" id="PS50885"/>
    </source>
</evidence>
<dbReference type="SMART" id="SM00304">
    <property type="entry name" value="HAMP"/>
    <property type="match status" value="1"/>
</dbReference>
<evidence type="ECO:0000313" key="10">
    <source>
        <dbReference type="EMBL" id="ABW67931.1"/>
    </source>
</evidence>
<dbReference type="CDD" id="cd00082">
    <property type="entry name" value="HisKA"/>
    <property type="match status" value="1"/>
</dbReference>
<dbReference type="CDD" id="cd06225">
    <property type="entry name" value="HAMP"/>
    <property type="match status" value="1"/>
</dbReference>
<evidence type="ECO:0000256" key="6">
    <source>
        <dbReference type="ARBA" id="ARBA00022777"/>
    </source>
</evidence>
<keyword evidence="6 10" id="KW-0418">Kinase</keyword>
<dbReference type="Gene3D" id="1.10.287.130">
    <property type="match status" value="1"/>
</dbReference>
<dbReference type="Pfam" id="PF00672">
    <property type="entry name" value="HAMP"/>
    <property type="match status" value="1"/>
</dbReference>
<dbReference type="PRINTS" id="PR00344">
    <property type="entry name" value="BCTRLSENSOR"/>
</dbReference>
<dbReference type="SUPFAM" id="SSF55874">
    <property type="entry name" value="ATPase domain of HSP90 chaperone/DNA topoisomerase II/histidine kinase"/>
    <property type="match status" value="1"/>
</dbReference>
<dbReference type="AlphaFoldDB" id="A8ZTZ8"/>
<dbReference type="SMART" id="SM00388">
    <property type="entry name" value="HisKA"/>
    <property type="match status" value="1"/>
</dbReference>
<dbReference type="SUPFAM" id="SSF158472">
    <property type="entry name" value="HAMP domain-like"/>
    <property type="match status" value="1"/>
</dbReference>
<keyword evidence="5" id="KW-0808">Transferase</keyword>
<keyword evidence="7" id="KW-0472">Membrane</keyword>
<keyword evidence="7" id="KW-1133">Transmembrane helix</keyword>
<feature type="transmembrane region" description="Helical" evidence="7">
    <location>
        <begin position="158"/>
        <end position="178"/>
    </location>
</feature>
<dbReference type="GO" id="GO:0016020">
    <property type="term" value="C:membrane"/>
    <property type="evidence" value="ECO:0007669"/>
    <property type="project" value="UniProtKB-SubCell"/>
</dbReference>
<keyword evidence="7" id="KW-0812">Transmembrane</keyword>
<evidence type="ECO:0000256" key="7">
    <source>
        <dbReference type="SAM" id="Phobius"/>
    </source>
</evidence>
<dbReference type="EC" id="2.7.13.3" evidence="3"/>
<keyword evidence="4" id="KW-0597">Phosphoprotein</keyword>
<dbReference type="InterPro" id="IPR036890">
    <property type="entry name" value="HATPase_C_sf"/>
</dbReference>
<reference evidence="10 11" key="1">
    <citation type="submission" date="2007-10" db="EMBL/GenBank/DDBJ databases">
        <title>Complete sequence of Desulfococcus oleovorans Hxd3.</title>
        <authorList>
            <consortium name="US DOE Joint Genome Institute"/>
            <person name="Copeland A."/>
            <person name="Lucas S."/>
            <person name="Lapidus A."/>
            <person name="Barry K."/>
            <person name="Glavina del Rio T."/>
            <person name="Dalin E."/>
            <person name="Tice H."/>
            <person name="Pitluck S."/>
            <person name="Kiss H."/>
            <person name="Brettin T."/>
            <person name="Bruce D."/>
            <person name="Detter J.C."/>
            <person name="Han C."/>
            <person name="Schmutz J."/>
            <person name="Larimer F."/>
            <person name="Land M."/>
            <person name="Hauser L."/>
            <person name="Kyrpides N."/>
            <person name="Kim E."/>
            <person name="Wawrik B."/>
            <person name="Richardson P."/>
        </authorList>
    </citation>
    <scope>NUCLEOTIDE SEQUENCE [LARGE SCALE GENOMIC DNA]</scope>
    <source>
        <strain evidence="11">DSM 6200 / JCM 39069 / Hxd3</strain>
    </source>
</reference>
<dbReference type="GO" id="GO:0000155">
    <property type="term" value="F:phosphorelay sensor kinase activity"/>
    <property type="evidence" value="ECO:0007669"/>
    <property type="project" value="InterPro"/>
</dbReference>
<dbReference type="RefSeq" id="WP_012175543.1">
    <property type="nucleotide sequence ID" value="NC_009943.1"/>
</dbReference>
<dbReference type="HOGENOM" id="CLU_000445_89_29_7"/>
<gene>
    <name evidence="10" type="ordered locus">Dole_2127</name>
</gene>
<dbReference type="STRING" id="96561.Dole_2127"/>
<evidence type="ECO:0000256" key="4">
    <source>
        <dbReference type="ARBA" id="ARBA00022553"/>
    </source>
</evidence>
<dbReference type="Gene3D" id="6.10.340.10">
    <property type="match status" value="1"/>
</dbReference>
<comment type="catalytic activity">
    <reaction evidence="1">
        <text>ATP + protein L-histidine = ADP + protein N-phospho-L-histidine.</text>
        <dbReference type="EC" id="2.7.13.3"/>
    </reaction>
</comment>
<dbReference type="InterPro" id="IPR003594">
    <property type="entry name" value="HATPase_dom"/>
</dbReference>
<evidence type="ECO:0000256" key="5">
    <source>
        <dbReference type="ARBA" id="ARBA00022679"/>
    </source>
</evidence>
<dbReference type="PROSITE" id="PS50109">
    <property type="entry name" value="HIS_KIN"/>
    <property type="match status" value="1"/>
</dbReference>
<dbReference type="InterPro" id="IPR004358">
    <property type="entry name" value="Sig_transdc_His_kin-like_C"/>
</dbReference>
<dbReference type="InterPro" id="IPR036097">
    <property type="entry name" value="HisK_dim/P_sf"/>
</dbReference>
<comment type="subcellular location">
    <subcellularLocation>
        <location evidence="2">Membrane</location>
    </subcellularLocation>
</comment>
<organism evidence="10 11">
    <name type="scientific">Desulfosudis oleivorans (strain DSM 6200 / JCM 39069 / Hxd3)</name>
    <name type="common">Desulfococcus oleovorans</name>
    <dbReference type="NCBI Taxonomy" id="96561"/>
    <lineage>
        <taxon>Bacteria</taxon>
        <taxon>Pseudomonadati</taxon>
        <taxon>Thermodesulfobacteriota</taxon>
        <taxon>Desulfobacteria</taxon>
        <taxon>Desulfobacterales</taxon>
        <taxon>Desulfosudaceae</taxon>
        <taxon>Desulfosudis</taxon>
    </lineage>
</organism>
<dbReference type="InterPro" id="IPR005467">
    <property type="entry name" value="His_kinase_dom"/>
</dbReference>
<evidence type="ECO:0000259" key="8">
    <source>
        <dbReference type="PROSITE" id="PS50109"/>
    </source>
</evidence>
<dbReference type="KEGG" id="dol:Dole_2127"/>
<dbReference type="Pfam" id="PF02518">
    <property type="entry name" value="HATPase_c"/>
    <property type="match status" value="1"/>
</dbReference>
<evidence type="ECO:0000256" key="1">
    <source>
        <dbReference type="ARBA" id="ARBA00000085"/>
    </source>
</evidence>
<dbReference type="InterPro" id="IPR003660">
    <property type="entry name" value="HAMP_dom"/>
</dbReference>
<dbReference type="EMBL" id="CP000859">
    <property type="protein sequence ID" value="ABW67931.1"/>
    <property type="molecule type" value="Genomic_DNA"/>
</dbReference>
<dbReference type="eggNOG" id="COG4191">
    <property type="taxonomic scope" value="Bacteria"/>
</dbReference>
<keyword evidence="11" id="KW-1185">Reference proteome</keyword>
<sequence>MRLFYKVYIFLILMLIVILAGAGYISYRREVSLFNEDMKKDALLLGNALSGMVEHTWKVSGPEKALELIRDANTKERSIGIRWVSLDFPAAGMEAPTVPLKEIAPLLQGEPVSLTMKNANRGLWRFTYIPVPTEAGAHRAIELSESFVLLDQYMKNSLFHFILTAAMILLAAGGVLWYHFKKWIHQPLALFTEKSRRIGQGDLAPDLVVMGRDEFAVLGQTLNDMCRDLSASLETVRRENRRRIEALEQLRHSERLATLGRLSAGMAHEIGTPLNVISGRSRMIRSGDLDRDEVVAFSAIIEEQAQRITKIMQGLLDFARRRKPDKTPQDMETIVKQVLDMLAPAASKARAVFKVIRHGDIPKVPMDTIQVQQVLTNIVLNGIQAMEKGGQLEVELDVERKSHPEADVAAKAYLSIRIKDEGKGIPAEHLQHLFDPFFTTKEVGQGTGLGLSIAYGIIEEHGGWIEVDSTPGQGTCFTVFLPF</sequence>
<feature type="domain" description="Histidine kinase" evidence="8">
    <location>
        <begin position="265"/>
        <end position="483"/>
    </location>
</feature>
<evidence type="ECO:0000313" key="11">
    <source>
        <dbReference type="Proteomes" id="UP000008561"/>
    </source>
</evidence>
<name>A8ZTZ8_DESOH</name>
<dbReference type="Proteomes" id="UP000008561">
    <property type="component" value="Chromosome"/>
</dbReference>
<feature type="domain" description="HAMP" evidence="9">
    <location>
        <begin position="182"/>
        <end position="234"/>
    </location>
</feature>
<protein>
    <recommendedName>
        <fullName evidence="3">histidine kinase</fullName>
        <ecNumber evidence="3">2.7.13.3</ecNumber>
    </recommendedName>
</protein>
<dbReference type="SUPFAM" id="SSF47384">
    <property type="entry name" value="Homodimeric domain of signal transducing histidine kinase"/>
    <property type="match status" value="1"/>
</dbReference>
<evidence type="ECO:0000256" key="3">
    <source>
        <dbReference type="ARBA" id="ARBA00012438"/>
    </source>
</evidence>
<proteinExistence type="predicted"/>
<accession>A8ZTZ8</accession>
<dbReference type="Pfam" id="PF00512">
    <property type="entry name" value="HisKA"/>
    <property type="match status" value="1"/>
</dbReference>
<evidence type="ECO:0000256" key="2">
    <source>
        <dbReference type="ARBA" id="ARBA00004370"/>
    </source>
</evidence>
<dbReference type="PANTHER" id="PTHR43065:SF42">
    <property type="entry name" value="TWO-COMPONENT SENSOR PPRA"/>
    <property type="match status" value="1"/>
</dbReference>